<name>A0A1M6GI74_9FLAO</name>
<dbReference type="InterPro" id="IPR000326">
    <property type="entry name" value="PAP2/HPO"/>
</dbReference>
<accession>A0A1M6GI74</accession>
<organism evidence="3 4">
    <name type="scientific">Algibacter luteus</name>
    <dbReference type="NCBI Taxonomy" id="1178825"/>
    <lineage>
        <taxon>Bacteria</taxon>
        <taxon>Pseudomonadati</taxon>
        <taxon>Bacteroidota</taxon>
        <taxon>Flavobacteriia</taxon>
        <taxon>Flavobacteriales</taxon>
        <taxon>Flavobacteriaceae</taxon>
        <taxon>Algibacter</taxon>
    </lineage>
</organism>
<dbReference type="eggNOG" id="COG0671">
    <property type="taxonomic scope" value="Bacteria"/>
</dbReference>
<dbReference type="OrthoDB" id="9773582at2"/>
<dbReference type="AlphaFoldDB" id="A0A1M6GI74"/>
<dbReference type="InterPro" id="IPR036938">
    <property type="entry name" value="PAP2/HPO_sf"/>
</dbReference>
<reference evidence="3 4" key="1">
    <citation type="submission" date="2016-11" db="EMBL/GenBank/DDBJ databases">
        <authorList>
            <person name="Jaros S."/>
            <person name="Januszkiewicz K."/>
            <person name="Wedrychowicz H."/>
        </authorList>
    </citation>
    <scope>NUCLEOTIDE SEQUENCE [LARGE SCALE GENOMIC DNA]</scope>
    <source>
        <strain evidence="3 4">CGMCC 1.12213</strain>
    </source>
</reference>
<dbReference type="Pfam" id="PF01569">
    <property type="entry name" value="PAP2"/>
    <property type="match status" value="1"/>
</dbReference>
<dbReference type="SUPFAM" id="SSF48317">
    <property type="entry name" value="Acid phosphatase/Vanadium-dependent haloperoxidase"/>
    <property type="match status" value="1"/>
</dbReference>
<evidence type="ECO:0000259" key="2">
    <source>
        <dbReference type="SMART" id="SM00014"/>
    </source>
</evidence>
<dbReference type="STRING" id="1178825.SAMN05216261_2778"/>
<feature type="signal peptide" evidence="1">
    <location>
        <begin position="1"/>
        <end position="25"/>
    </location>
</feature>
<gene>
    <name evidence="3" type="ORF">SAMN05216261_2778</name>
</gene>
<dbReference type="EMBL" id="FQYK01000008">
    <property type="protein sequence ID" value="SHJ09601.1"/>
    <property type="molecule type" value="Genomic_DNA"/>
</dbReference>
<dbReference type="SMART" id="SM00014">
    <property type="entry name" value="acidPPc"/>
    <property type="match status" value="1"/>
</dbReference>
<proteinExistence type="predicted"/>
<evidence type="ECO:0000256" key="1">
    <source>
        <dbReference type="SAM" id="SignalP"/>
    </source>
</evidence>
<feature type="domain" description="Phosphatidic acid phosphatase type 2/haloperoxidase" evidence="2">
    <location>
        <begin position="68"/>
        <end position="171"/>
    </location>
</feature>
<dbReference type="RefSeq" id="WP_019388334.1">
    <property type="nucleotide sequence ID" value="NZ_ALIH01000012.1"/>
</dbReference>
<protein>
    <submittedName>
        <fullName evidence="3">PAP2 superfamily protein</fullName>
    </submittedName>
</protein>
<feature type="chain" id="PRO_5009917768" evidence="1">
    <location>
        <begin position="26"/>
        <end position="198"/>
    </location>
</feature>
<evidence type="ECO:0000313" key="4">
    <source>
        <dbReference type="Proteomes" id="UP000184396"/>
    </source>
</evidence>
<sequence>MKITKSIKQLVCFFSIVSLHFSVKAQTPETDNSTHEKWEFVLEDTGDILQIAIPSIAGLTTIIKKDWKGTKQFALSYGTSFIVTHSLKKIIKKERPEGRNLFDAFPSGHTTSAFSGASFIQRRYGWKYGKWAYLGAAIVGVSRMEGPDGWHDLWDVLAGALVGIGSTYLFTTEYQREHMEMGFSTNKDGFLIAFRYKF</sequence>
<evidence type="ECO:0000313" key="3">
    <source>
        <dbReference type="EMBL" id="SHJ09601.1"/>
    </source>
</evidence>
<keyword evidence="1" id="KW-0732">Signal</keyword>
<keyword evidence="4" id="KW-1185">Reference proteome</keyword>
<dbReference type="Gene3D" id="1.20.144.10">
    <property type="entry name" value="Phosphatidic acid phosphatase type 2/haloperoxidase"/>
    <property type="match status" value="1"/>
</dbReference>
<dbReference type="CDD" id="cd03394">
    <property type="entry name" value="PAP2_like_5"/>
    <property type="match status" value="1"/>
</dbReference>
<dbReference type="Proteomes" id="UP000184396">
    <property type="component" value="Unassembled WGS sequence"/>
</dbReference>